<evidence type="ECO:0000256" key="1">
    <source>
        <dbReference type="SAM" id="MobiDB-lite"/>
    </source>
</evidence>
<evidence type="ECO:0000313" key="5">
    <source>
        <dbReference type="Proteomes" id="UP001432322"/>
    </source>
</evidence>
<dbReference type="Gene3D" id="2.10.25.10">
    <property type="entry name" value="Laminin"/>
    <property type="match status" value="1"/>
</dbReference>
<dbReference type="EMBL" id="BTSY01000005">
    <property type="protein sequence ID" value="GMT27942.1"/>
    <property type="molecule type" value="Genomic_DNA"/>
</dbReference>
<dbReference type="PROSITE" id="PS50835">
    <property type="entry name" value="IG_LIKE"/>
    <property type="match status" value="1"/>
</dbReference>
<keyword evidence="2" id="KW-0812">Transmembrane</keyword>
<feature type="non-terminal residue" evidence="4">
    <location>
        <position position="1"/>
    </location>
</feature>
<gene>
    <name evidence="4" type="ORF">PFISCL1PPCAC_19239</name>
</gene>
<keyword evidence="2" id="KW-0472">Membrane</keyword>
<evidence type="ECO:0000256" key="2">
    <source>
        <dbReference type="SAM" id="Phobius"/>
    </source>
</evidence>
<feature type="compositionally biased region" description="Basic and acidic residues" evidence="1">
    <location>
        <begin position="262"/>
        <end position="299"/>
    </location>
</feature>
<feature type="transmembrane region" description="Helical" evidence="2">
    <location>
        <begin position="181"/>
        <end position="203"/>
    </location>
</feature>
<keyword evidence="2" id="KW-1133">Transmembrane helix</keyword>
<dbReference type="AlphaFoldDB" id="A0AAV5WDA2"/>
<dbReference type="InterPro" id="IPR007110">
    <property type="entry name" value="Ig-like_dom"/>
</dbReference>
<dbReference type="Proteomes" id="UP001432322">
    <property type="component" value="Unassembled WGS sequence"/>
</dbReference>
<dbReference type="InterPro" id="IPR000742">
    <property type="entry name" value="EGF"/>
</dbReference>
<reference evidence="4" key="1">
    <citation type="submission" date="2023-10" db="EMBL/GenBank/DDBJ databases">
        <title>Genome assembly of Pristionchus species.</title>
        <authorList>
            <person name="Yoshida K."/>
            <person name="Sommer R.J."/>
        </authorList>
    </citation>
    <scope>NUCLEOTIDE SEQUENCE</scope>
    <source>
        <strain evidence="4">RS5133</strain>
    </source>
</reference>
<evidence type="ECO:0000313" key="4">
    <source>
        <dbReference type="EMBL" id="GMT27942.1"/>
    </source>
</evidence>
<comment type="caution">
    <text evidence="4">The sequence shown here is derived from an EMBL/GenBank/DDBJ whole genome shotgun (WGS) entry which is preliminary data.</text>
</comment>
<proteinExistence type="predicted"/>
<dbReference type="PROSITE" id="PS00022">
    <property type="entry name" value="EGF_1"/>
    <property type="match status" value="1"/>
</dbReference>
<feature type="domain" description="Ig-like" evidence="3">
    <location>
        <begin position="1"/>
        <end position="85"/>
    </location>
</feature>
<dbReference type="SUPFAM" id="SSF57196">
    <property type="entry name" value="EGF/Laminin"/>
    <property type="match status" value="1"/>
</dbReference>
<protein>
    <recommendedName>
        <fullName evidence="3">Ig-like domain-containing protein</fullName>
    </recommendedName>
</protein>
<sequence length="299" mass="33981">GLDATVPCEALDALSSVHVNQTKVSWRRKTDTDTVKIPYSKPDSKSTERFYTTSHEVLYLLGVQIVHNNTVVECHIEYEPEKTNTFDMSVIQTINATATGTNSTIVTKSEKIVFVSRTRIVVQDCGDEDEIKHSNELNPCMYGICLVDKSTAFHRLQCQCVEQYTGEFCDVLVSGTLWRELLFYSPVLAHLFFFVLFTSYSCCTNATRKVRRTALEDVQEKSFVDKLDMKKLYPSVYFDAHDLEQLTQSDEDESVKVNVVEQPRKPKSEPKPANEPKARSEPMHRIEPKPAGEPKPKSD</sequence>
<accession>A0AAV5WDA2</accession>
<keyword evidence="5" id="KW-1185">Reference proteome</keyword>
<evidence type="ECO:0000259" key="3">
    <source>
        <dbReference type="PROSITE" id="PS50835"/>
    </source>
</evidence>
<organism evidence="4 5">
    <name type="scientific">Pristionchus fissidentatus</name>
    <dbReference type="NCBI Taxonomy" id="1538716"/>
    <lineage>
        <taxon>Eukaryota</taxon>
        <taxon>Metazoa</taxon>
        <taxon>Ecdysozoa</taxon>
        <taxon>Nematoda</taxon>
        <taxon>Chromadorea</taxon>
        <taxon>Rhabditida</taxon>
        <taxon>Rhabditina</taxon>
        <taxon>Diplogasteromorpha</taxon>
        <taxon>Diplogasteroidea</taxon>
        <taxon>Neodiplogasteridae</taxon>
        <taxon>Pristionchus</taxon>
    </lineage>
</organism>
<name>A0AAV5WDA2_9BILA</name>
<feature type="region of interest" description="Disordered" evidence="1">
    <location>
        <begin position="249"/>
        <end position="299"/>
    </location>
</feature>